<dbReference type="GO" id="GO:0000724">
    <property type="term" value="P:double-strand break repair via homologous recombination"/>
    <property type="evidence" value="ECO:0007669"/>
    <property type="project" value="InterPro"/>
</dbReference>
<organism evidence="2 3">
    <name type="scientific">Nosema granulosis</name>
    <dbReference type="NCBI Taxonomy" id="83296"/>
    <lineage>
        <taxon>Eukaryota</taxon>
        <taxon>Fungi</taxon>
        <taxon>Fungi incertae sedis</taxon>
        <taxon>Microsporidia</taxon>
        <taxon>Nosematidae</taxon>
        <taxon>Nosema</taxon>
    </lineage>
</organism>
<keyword evidence="3" id="KW-1185">Reference proteome</keyword>
<dbReference type="InterPro" id="IPR015525">
    <property type="entry name" value="BRCA2"/>
</dbReference>
<dbReference type="Gene3D" id="2.40.50.140">
    <property type="entry name" value="Nucleic acid-binding proteins"/>
    <property type="match status" value="1"/>
</dbReference>
<dbReference type="OrthoDB" id="21095at2759"/>
<dbReference type="GO" id="GO:0006355">
    <property type="term" value="P:regulation of DNA-templated transcription"/>
    <property type="evidence" value="ECO:0007669"/>
    <property type="project" value="TreeGrafter"/>
</dbReference>
<gene>
    <name evidence="2" type="primary">BRCA2A</name>
    <name evidence="2" type="ORF">NGRA_0624</name>
</gene>
<evidence type="ECO:0000259" key="1">
    <source>
        <dbReference type="Pfam" id="PF09103"/>
    </source>
</evidence>
<dbReference type="InterPro" id="IPR012340">
    <property type="entry name" value="NA-bd_OB-fold"/>
</dbReference>
<dbReference type="InterPro" id="IPR015187">
    <property type="entry name" value="BRCA2_OB_1"/>
</dbReference>
<evidence type="ECO:0000313" key="2">
    <source>
        <dbReference type="EMBL" id="KAF9764368.1"/>
    </source>
</evidence>
<dbReference type="Pfam" id="PF09103">
    <property type="entry name" value="BRCA-2_OB1"/>
    <property type="match status" value="1"/>
</dbReference>
<dbReference type="AlphaFoldDB" id="A0A9P6L063"/>
<dbReference type="PANTHER" id="PTHR11289">
    <property type="entry name" value="BREAST CANCER TYPE 2 SUSCEPTIBILITY PROTEIN BRCA2"/>
    <property type="match status" value="1"/>
</dbReference>
<feature type="domain" description="BRCA2 OB1" evidence="1">
    <location>
        <begin position="349"/>
        <end position="453"/>
    </location>
</feature>
<accession>A0A9P6L063</accession>
<proteinExistence type="predicted"/>
<dbReference type="SUPFAM" id="SSF50249">
    <property type="entry name" value="Nucleic acid-binding proteins"/>
    <property type="match status" value="1"/>
</dbReference>
<sequence length="586" mass="68735">METEEELCNFTSSSKEDDLAVISSCIINSDIESIVSSDDDIYSFSSSIEEKDAVSSFGIFEEISSSFKKAEDYTSSETNTQTILNESEIFSSICDIEDNKEKKDTFDSLDLKVKSVNVVQQFKNYTDKNYTDKNYVDKNYNDKNYVDKNYNDKNYNDKNYVDKNYVDKNYVDKNYVDKNYIDKNYVDKNYIEHCNEKNYVDKTNMIYNNDIEKCYLEDNKKVKLSKSPEIDDIEGQNLVNLEVSGFTTGNKKKIKIGVNKQPQFSRSGIGRPVRSFLRPEKGHCSSEFEERDKYKDLFEKVAKHFKDSERKWLKIQFRWVWIHLNLNELPLREEEFLEHIKIRRSTEYSILRRIVEGDDVSYRYMVLLVVDTSTDYIEGYDGFYSVKIALDRELQKEVQSKKLQVGAKIKLFGCSLLLESSLCILDLREDQIVMKACYNGFSYASRTRRLGYKKKISFVRSINSIKREGGTISCVIGNVKRVIETKYIVQVKDYRNTVDDIEKEYENIIFLMEKNNEEVCQEDVKIRRYINFILEEDAAECLITSWMYVDKIKQGEKIMLCGLMPVLRSVGTHLTTTRRSYIKFYS</sequence>
<dbReference type="Proteomes" id="UP000740883">
    <property type="component" value="Unassembled WGS sequence"/>
</dbReference>
<evidence type="ECO:0000313" key="3">
    <source>
        <dbReference type="Proteomes" id="UP000740883"/>
    </source>
</evidence>
<reference evidence="2 3" key="1">
    <citation type="journal article" date="2020" name="Genome Biol. Evol.">
        <title>Comparative genomics of strictly vertically transmitted, feminizing microsporidia endosymbionts of amphipod crustaceans.</title>
        <authorList>
            <person name="Cormier A."/>
            <person name="Chebbi M.A."/>
            <person name="Giraud I."/>
            <person name="Wattier R."/>
            <person name="Teixeira M."/>
            <person name="Gilbert C."/>
            <person name="Rigaud T."/>
            <person name="Cordaux R."/>
        </authorList>
    </citation>
    <scope>NUCLEOTIDE SEQUENCE [LARGE SCALE GENOMIC DNA]</scope>
    <source>
        <strain evidence="2 3">Ou3-Ou53</strain>
    </source>
</reference>
<comment type="caution">
    <text evidence="2">The sequence shown here is derived from an EMBL/GenBank/DDBJ whole genome shotgun (WGS) entry which is preliminary data.</text>
</comment>
<name>A0A9P6L063_9MICR</name>
<protein>
    <submittedName>
        <fullName evidence="2">Protein BREAST CANCER SUSCEPTIBILITY 2 like protein A</fullName>
    </submittedName>
</protein>
<dbReference type="EMBL" id="SBJO01000026">
    <property type="protein sequence ID" value="KAF9764368.1"/>
    <property type="molecule type" value="Genomic_DNA"/>
</dbReference>
<dbReference type="PANTHER" id="PTHR11289:SF0">
    <property type="entry name" value="BREAST CANCER TYPE 2 SUSCEPTIBILITY PROTEIN"/>
    <property type="match status" value="1"/>
</dbReference>